<proteinExistence type="inferred from homology"/>
<dbReference type="InterPro" id="IPR050559">
    <property type="entry name" value="P-Pant_transferase_sf"/>
</dbReference>
<sequence>MPCSRFCCAKLVDRRNRRFNMVQIYAVNITDFPDESIPHLLSFVGEEKQLRLSAFYRREDCVRGLLADLLIRKIAAETFAVPVKNIRFGTNAYGKPSLQEPLDSLHYNLSHSGDWVVCITDDRAVGIDIEKKHAIDLQIARQFFAQEECEFIEAERDSERWQARFFTVWTAKESYIKAIGKGLSLPLHSFSTVREGTVEGWRVYDQEEWHFKTYVLDDEYTLTACAQNGQFCEQVEIVSLDTLLPYFLSFSQ</sequence>
<dbReference type="Proteomes" id="UP000276178">
    <property type="component" value="Unassembled WGS sequence"/>
</dbReference>
<dbReference type="GO" id="GO:0019878">
    <property type="term" value="P:lysine biosynthetic process via aminoadipic acid"/>
    <property type="evidence" value="ECO:0007669"/>
    <property type="project" value="TreeGrafter"/>
</dbReference>
<dbReference type="Pfam" id="PF22624">
    <property type="entry name" value="AASDHPPT_N"/>
    <property type="match status" value="1"/>
</dbReference>
<dbReference type="GO" id="GO:0000287">
    <property type="term" value="F:magnesium ion binding"/>
    <property type="evidence" value="ECO:0007669"/>
    <property type="project" value="InterPro"/>
</dbReference>
<comment type="caution">
    <text evidence="5">The sequence shown here is derived from an EMBL/GenBank/DDBJ whole genome shotgun (WGS) entry which is preliminary data.</text>
</comment>
<dbReference type="Gene3D" id="3.90.470.20">
    <property type="entry name" value="4'-phosphopantetheinyl transferase domain"/>
    <property type="match status" value="2"/>
</dbReference>
<dbReference type="SUPFAM" id="SSF56214">
    <property type="entry name" value="4'-phosphopantetheinyl transferase"/>
    <property type="match status" value="2"/>
</dbReference>
<name>A0A3M8BBQ1_9BACL</name>
<evidence type="ECO:0000259" key="3">
    <source>
        <dbReference type="Pfam" id="PF01648"/>
    </source>
</evidence>
<evidence type="ECO:0000313" key="6">
    <source>
        <dbReference type="Proteomes" id="UP000276178"/>
    </source>
</evidence>
<dbReference type="GO" id="GO:0008897">
    <property type="term" value="F:holo-[acyl-carrier-protein] synthase activity"/>
    <property type="evidence" value="ECO:0007669"/>
    <property type="project" value="InterPro"/>
</dbReference>
<comment type="similarity">
    <text evidence="1">Belongs to the P-Pant transferase superfamily. Gsp/Sfp/HetI/AcpT family.</text>
</comment>
<feature type="domain" description="4'-phosphopantetheinyl transferase" evidence="3">
    <location>
        <begin position="124"/>
        <end position="225"/>
    </location>
</feature>
<dbReference type="InterPro" id="IPR037143">
    <property type="entry name" value="4-PPantetheinyl_Trfase_dom_sf"/>
</dbReference>
<dbReference type="PANTHER" id="PTHR12215:SF10">
    <property type="entry name" value="L-AMINOADIPATE-SEMIALDEHYDE DEHYDROGENASE-PHOSPHOPANTETHEINYL TRANSFERASE"/>
    <property type="match status" value="1"/>
</dbReference>
<evidence type="ECO:0000256" key="1">
    <source>
        <dbReference type="ARBA" id="ARBA00010990"/>
    </source>
</evidence>
<dbReference type="AlphaFoldDB" id="A0A3M8BBQ1"/>
<dbReference type="Pfam" id="PF01648">
    <property type="entry name" value="ACPS"/>
    <property type="match status" value="1"/>
</dbReference>
<feature type="domain" description="4'-phosphopantetheinyl transferase N-terminal" evidence="4">
    <location>
        <begin position="39"/>
        <end position="120"/>
    </location>
</feature>
<accession>A0A3M8BBQ1</accession>
<evidence type="ECO:0000313" key="5">
    <source>
        <dbReference type="EMBL" id="RNB60849.1"/>
    </source>
</evidence>
<dbReference type="OrthoDB" id="9808281at2"/>
<dbReference type="EMBL" id="RHHN01000008">
    <property type="protein sequence ID" value="RNB60849.1"/>
    <property type="molecule type" value="Genomic_DNA"/>
</dbReference>
<evidence type="ECO:0000259" key="4">
    <source>
        <dbReference type="Pfam" id="PF22624"/>
    </source>
</evidence>
<evidence type="ECO:0000256" key="2">
    <source>
        <dbReference type="ARBA" id="ARBA00022679"/>
    </source>
</evidence>
<dbReference type="GO" id="GO:0005829">
    <property type="term" value="C:cytosol"/>
    <property type="evidence" value="ECO:0007669"/>
    <property type="project" value="TreeGrafter"/>
</dbReference>
<dbReference type="PANTHER" id="PTHR12215">
    <property type="entry name" value="PHOSPHOPANTETHEINE TRANSFERASE"/>
    <property type="match status" value="1"/>
</dbReference>
<dbReference type="InterPro" id="IPR008278">
    <property type="entry name" value="4-PPantetheinyl_Trfase_dom"/>
</dbReference>
<protein>
    <submittedName>
        <fullName evidence="5">4'-phosphopantetheinyl transferase superfamily protein</fullName>
    </submittedName>
</protein>
<reference evidence="5 6" key="1">
    <citation type="submission" date="2018-10" db="EMBL/GenBank/DDBJ databases">
        <title>Phylogenomics of Brevibacillus.</title>
        <authorList>
            <person name="Dunlap C."/>
        </authorList>
    </citation>
    <scope>NUCLEOTIDE SEQUENCE [LARGE SCALE GENOMIC DNA]</scope>
    <source>
        <strain evidence="5 6">NRRL NRS 1219</strain>
    </source>
</reference>
<dbReference type="InterPro" id="IPR055066">
    <property type="entry name" value="AASDHPPT_N"/>
</dbReference>
<keyword evidence="2 5" id="KW-0808">Transferase</keyword>
<organism evidence="5 6">
    <name type="scientific">Brevibacillus agri</name>
    <dbReference type="NCBI Taxonomy" id="51101"/>
    <lineage>
        <taxon>Bacteria</taxon>
        <taxon>Bacillati</taxon>
        <taxon>Bacillota</taxon>
        <taxon>Bacilli</taxon>
        <taxon>Bacillales</taxon>
        <taxon>Paenibacillaceae</taxon>
        <taxon>Brevibacillus</taxon>
    </lineage>
</organism>
<gene>
    <name evidence="5" type="ORF">EB820_01585</name>
</gene>